<dbReference type="KEGG" id="apre:CNX65_10840"/>
<keyword evidence="1" id="KW-0812">Transmembrane</keyword>
<dbReference type="RefSeq" id="WP_096492662.1">
    <property type="nucleotide sequence ID" value="NZ_CP023445.1"/>
</dbReference>
<sequence>MVLLLWWLRNDSLGRTRVWFPLAPALALTATWALFAWPDGLTTALLVGFAVTEIAVDHVWWRRDQRAEGMNREEL</sequence>
<dbReference type="EMBL" id="CP023445">
    <property type="protein sequence ID" value="ATE53727.1"/>
    <property type="molecule type" value="Genomic_DNA"/>
</dbReference>
<reference evidence="2" key="1">
    <citation type="submission" date="2017-09" db="EMBL/GenBank/DDBJ databases">
        <title>Complete Genome Sequence of ansamitocin-producing Bacterium Actinosynnema pretiosum X47.</title>
        <authorList>
            <person name="Cao G."/>
            <person name="Zong G."/>
            <person name="Zhong C."/>
            <person name="Fu J."/>
        </authorList>
    </citation>
    <scope>NUCLEOTIDE SEQUENCE [LARGE SCALE GENOMIC DNA]</scope>
    <source>
        <strain evidence="2">X47</strain>
    </source>
</reference>
<feature type="transmembrane region" description="Helical" evidence="1">
    <location>
        <begin position="18"/>
        <end position="37"/>
    </location>
</feature>
<keyword evidence="3" id="KW-1185">Reference proteome</keyword>
<organism evidence="2 3">
    <name type="scientific">Actinosynnema pretiosum</name>
    <dbReference type="NCBI Taxonomy" id="42197"/>
    <lineage>
        <taxon>Bacteria</taxon>
        <taxon>Bacillati</taxon>
        <taxon>Actinomycetota</taxon>
        <taxon>Actinomycetes</taxon>
        <taxon>Pseudonocardiales</taxon>
        <taxon>Pseudonocardiaceae</taxon>
        <taxon>Actinosynnema</taxon>
    </lineage>
</organism>
<feature type="transmembrane region" description="Helical" evidence="1">
    <location>
        <begin position="43"/>
        <end position="61"/>
    </location>
</feature>
<protein>
    <submittedName>
        <fullName evidence="2">Uncharacterized protein</fullName>
    </submittedName>
</protein>
<gene>
    <name evidence="2" type="ORF">CNX65_10840</name>
</gene>
<evidence type="ECO:0000313" key="2">
    <source>
        <dbReference type="EMBL" id="ATE53727.1"/>
    </source>
</evidence>
<name>A0A290Z3Z1_9PSEU</name>
<keyword evidence="1" id="KW-0472">Membrane</keyword>
<keyword evidence="1" id="KW-1133">Transmembrane helix</keyword>
<evidence type="ECO:0000313" key="3">
    <source>
        <dbReference type="Proteomes" id="UP000218505"/>
    </source>
</evidence>
<dbReference type="AlphaFoldDB" id="A0A290Z3Z1"/>
<accession>A0A290Z3Z1</accession>
<dbReference type="Proteomes" id="UP000218505">
    <property type="component" value="Chromosome"/>
</dbReference>
<evidence type="ECO:0000256" key="1">
    <source>
        <dbReference type="SAM" id="Phobius"/>
    </source>
</evidence>
<proteinExistence type="predicted"/>